<dbReference type="InterPro" id="IPR029063">
    <property type="entry name" value="SAM-dependent_MTases_sf"/>
</dbReference>
<dbReference type="PANTHER" id="PTHR22807:SF53">
    <property type="entry name" value="RIBOSOMAL RNA SMALL SUBUNIT METHYLTRANSFERASE B-RELATED"/>
    <property type="match status" value="1"/>
</dbReference>
<feature type="binding site" evidence="5">
    <location>
        <position position="308"/>
    </location>
    <ligand>
        <name>S-adenosyl-L-methionine</name>
        <dbReference type="ChEBI" id="CHEBI:59789"/>
    </ligand>
</feature>
<dbReference type="Gene3D" id="3.40.50.150">
    <property type="entry name" value="Vaccinia Virus protein VP39"/>
    <property type="match status" value="1"/>
</dbReference>
<evidence type="ECO:0000259" key="6">
    <source>
        <dbReference type="PROSITE" id="PS51686"/>
    </source>
</evidence>
<evidence type="ECO:0000256" key="2">
    <source>
        <dbReference type="ARBA" id="ARBA00022679"/>
    </source>
</evidence>
<dbReference type="Pfam" id="PF01029">
    <property type="entry name" value="NusB"/>
    <property type="match status" value="1"/>
</dbReference>
<organism evidence="8 9">
    <name type="scientific">Actinobaculum suis</name>
    <dbReference type="NCBI Taxonomy" id="1657"/>
    <lineage>
        <taxon>Bacteria</taxon>
        <taxon>Bacillati</taxon>
        <taxon>Actinomycetota</taxon>
        <taxon>Actinomycetes</taxon>
        <taxon>Actinomycetales</taxon>
        <taxon>Actinomycetaceae</taxon>
        <taxon>Actinobaculum</taxon>
    </lineage>
</organism>
<dbReference type="PROSITE" id="PS51686">
    <property type="entry name" value="SAM_MT_RSMB_NOP"/>
    <property type="match status" value="1"/>
</dbReference>
<dbReference type="InterPro" id="IPR023267">
    <property type="entry name" value="RCMT"/>
</dbReference>
<reference evidence="7" key="3">
    <citation type="submission" date="2023-10" db="EMBL/GenBank/DDBJ databases">
        <title>Whole Genome based description of the genera Actinobaculum and Actinotignum reveals a complex phylogenetic relationship within the species included in the genus Actinotignum.</title>
        <authorList>
            <person name="Jensen C.S."/>
            <person name="Dargis R."/>
            <person name="Kemp M."/>
            <person name="Christensen J.J."/>
        </authorList>
    </citation>
    <scope>NUCLEOTIDE SEQUENCE</scope>
    <source>
        <strain evidence="7">Actinobaculum_suis_CCUG19206T</strain>
    </source>
</reference>
<dbReference type="Gene3D" id="1.10.940.10">
    <property type="entry name" value="NusB-like"/>
    <property type="match status" value="1"/>
</dbReference>
<feature type="active site" description="Nucleophile" evidence="5">
    <location>
        <position position="405"/>
    </location>
</feature>
<keyword evidence="2 5" id="KW-0808">Transferase</keyword>
<dbReference type="CDD" id="cd02440">
    <property type="entry name" value="AdoMet_MTases"/>
    <property type="match status" value="1"/>
</dbReference>
<evidence type="ECO:0000313" key="8">
    <source>
        <dbReference type="EMBL" id="SDE33277.1"/>
    </source>
</evidence>
<feature type="binding site" evidence="5">
    <location>
        <position position="352"/>
    </location>
    <ligand>
        <name>S-adenosyl-L-methionine</name>
        <dbReference type="ChEBI" id="CHEBI:59789"/>
    </ligand>
</feature>
<keyword evidence="1 5" id="KW-0489">Methyltransferase</keyword>
<comment type="similarity">
    <text evidence="5">Belongs to the class I-like SAM-binding methyltransferase superfamily. RsmB/NOP family.</text>
</comment>
<accession>A0A1G7C1V2</accession>
<dbReference type="RefSeq" id="WP_074662173.1">
    <property type="nucleotide sequence ID" value="NZ_FNAU01000006.1"/>
</dbReference>
<proteinExistence type="inferred from homology"/>
<evidence type="ECO:0000313" key="9">
    <source>
        <dbReference type="Proteomes" id="UP000182744"/>
    </source>
</evidence>
<dbReference type="EMBL" id="FNAU01000006">
    <property type="protein sequence ID" value="SDE33277.1"/>
    <property type="molecule type" value="Genomic_DNA"/>
</dbReference>
<dbReference type="Proteomes" id="UP001273799">
    <property type="component" value="Unassembled WGS sequence"/>
</dbReference>
<dbReference type="InterPro" id="IPR049560">
    <property type="entry name" value="MeTrfase_RsmB-F_NOP2_cat"/>
</dbReference>
<evidence type="ECO:0000256" key="4">
    <source>
        <dbReference type="ARBA" id="ARBA00022884"/>
    </source>
</evidence>
<keyword evidence="9" id="KW-1185">Reference proteome</keyword>
<keyword evidence="3 5" id="KW-0949">S-adenosyl-L-methionine</keyword>
<dbReference type="Proteomes" id="UP000182744">
    <property type="component" value="Unassembled WGS sequence"/>
</dbReference>
<dbReference type="PANTHER" id="PTHR22807">
    <property type="entry name" value="NOP2 YEAST -RELATED NOL1/NOP2/FMU SUN DOMAIN-CONTAINING"/>
    <property type="match status" value="1"/>
</dbReference>
<dbReference type="AlphaFoldDB" id="A0A1G7C1V2"/>
<evidence type="ECO:0000256" key="5">
    <source>
        <dbReference type="PROSITE-ProRule" id="PRU01023"/>
    </source>
</evidence>
<feature type="binding site" evidence="5">
    <location>
        <position position="334"/>
    </location>
    <ligand>
        <name>S-adenosyl-L-methionine</name>
        <dbReference type="ChEBI" id="CHEBI:59789"/>
    </ligand>
</feature>
<evidence type="ECO:0000256" key="3">
    <source>
        <dbReference type="ARBA" id="ARBA00022691"/>
    </source>
</evidence>
<gene>
    <name evidence="7" type="ORF">R6G71_03570</name>
    <name evidence="8" type="ORF">SAMN05421878_10675</name>
</gene>
<dbReference type="InterPro" id="IPR006027">
    <property type="entry name" value="NusB_RsmB_TIM44"/>
</dbReference>
<dbReference type="GO" id="GO:0006355">
    <property type="term" value="P:regulation of DNA-templated transcription"/>
    <property type="evidence" value="ECO:0007669"/>
    <property type="project" value="InterPro"/>
</dbReference>
<evidence type="ECO:0000313" key="7">
    <source>
        <dbReference type="EMBL" id="MDY5153129.1"/>
    </source>
</evidence>
<reference evidence="9" key="1">
    <citation type="submission" date="2016-10" db="EMBL/GenBank/DDBJ databases">
        <authorList>
            <person name="Varghese N."/>
        </authorList>
    </citation>
    <scope>NUCLEOTIDE SEQUENCE [LARGE SCALE GENOMIC DNA]</scope>
    <source>
        <strain evidence="9">DSM 20639</strain>
    </source>
</reference>
<feature type="binding site" evidence="5">
    <location>
        <begin position="283"/>
        <end position="289"/>
    </location>
    <ligand>
        <name>S-adenosyl-L-methionine</name>
        <dbReference type="ChEBI" id="CHEBI:59789"/>
    </ligand>
</feature>
<sequence>MSRERNKGWVPGRKRSDRARLVAFQTIREVNAEGAYANLVLPAAISRARLNKLDASFATNLTYGTLRLSGRYDAIIARCSQDRALNEIDAPVLDLLRLGCHQLVELKTPPHAAINETVTLARNELGQGTGGFVNAILRRVSERGNWEEILRNSSANEEQFLSTWYSHPRWIVQEFGAALHARNRAEALEAVLAANNEAAKVALRARDMSVAALRERIERAGMEWSEPYLVEAATLLEHGDPGRLWPVQDGQAGVQDEGSQLICEVFANLKIDPGTDEKWLDMCAGPGGKTATLASFAAQRGVRIFANEPHPHRLDLVADAVRPFADIVALREGDGREIGAQEPNSYDRVLVDAPCSGLGSLRRRPEARWRKSPADVTDLVQLQGELLDSAYQAVRPGGILLYTTCSPVLAETKEVVEAFLARTAGAELGDCTLEANRRAKFPVAAKGRTVQLWPDLHQADAMYMARILKTE</sequence>
<dbReference type="GO" id="GO:0001510">
    <property type="term" value="P:RNA methylation"/>
    <property type="evidence" value="ECO:0007669"/>
    <property type="project" value="InterPro"/>
</dbReference>
<protein>
    <submittedName>
        <fullName evidence="8">16S rRNA (Cytosine967-C5)-methyltransferase</fullName>
    </submittedName>
    <submittedName>
        <fullName evidence="7">Transcription antitermination factor NusB</fullName>
    </submittedName>
</protein>
<name>A0A1G7C1V2_9ACTO</name>
<dbReference type="Pfam" id="PF01189">
    <property type="entry name" value="Methyltr_RsmB-F"/>
    <property type="match status" value="1"/>
</dbReference>
<dbReference type="InterPro" id="IPR035926">
    <property type="entry name" value="NusB-like_sf"/>
</dbReference>
<feature type="domain" description="SAM-dependent MTase RsmB/NOP-type" evidence="6">
    <location>
        <begin position="184"/>
        <end position="470"/>
    </location>
</feature>
<reference evidence="8" key="2">
    <citation type="submission" date="2016-10" db="EMBL/GenBank/DDBJ databases">
        <authorList>
            <person name="de Groot N.N."/>
        </authorList>
    </citation>
    <scope>NUCLEOTIDE SEQUENCE [LARGE SCALE GENOMIC DNA]</scope>
    <source>
        <strain evidence="8">DSM 20639</strain>
    </source>
</reference>
<dbReference type="SUPFAM" id="SSF53335">
    <property type="entry name" value="S-adenosyl-L-methionine-dependent methyltransferases"/>
    <property type="match status" value="1"/>
</dbReference>
<dbReference type="EMBL" id="JAWNFU010000002">
    <property type="protein sequence ID" value="MDY5153129.1"/>
    <property type="molecule type" value="Genomic_DNA"/>
</dbReference>
<dbReference type="GO" id="GO:0008173">
    <property type="term" value="F:RNA methyltransferase activity"/>
    <property type="evidence" value="ECO:0007669"/>
    <property type="project" value="InterPro"/>
</dbReference>
<dbReference type="PRINTS" id="PR02008">
    <property type="entry name" value="RCMTFAMILY"/>
</dbReference>
<dbReference type="InterPro" id="IPR001678">
    <property type="entry name" value="MeTrfase_RsmB-F_NOP2_dom"/>
</dbReference>
<dbReference type="GO" id="GO:0003723">
    <property type="term" value="F:RNA binding"/>
    <property type="evidence" value="ECO:0007669"/>
    <property type="project" value="UniProtKB-UniRule"/>
</dbReference>
<dbReference type="SUPFAM" id="SSF48013">
    <property type="entry name" value="NusB-like"/>
    <property type="match status" value="1"/>
</dbReference>
<evidence type="ECO:0000256" key="1">
    <source>
        <dbReference type="ARBA" id="ARBA00022603"/>
    </source>
</evidence>
<keyword evidence="4 5" id="KW-0694">RNA-binding</keyword>